<protein>
    <submittedName>
        <fullName evidence="2">tRNA threonylcarbamoyladenosine dehydratase</fullName>
    </submittedName>
</protein>
<comment type="caution">
    <text evidence="2">The sequence shown here is derived from an EMBL/GenBank/DDBJ whole genome shotgun (WGS) entry which is preliminary data.</text>
</comment>
<dbReference type="CDD" id="cd00755">
    <property type="entry name" value="YgdL_like"/>
    <property type="match status" value="1"/>
</dbReference>
<accession>A0ABT1WCF0</accession>
<dbReference type="Pfam" id="PF00899">
    <property type="entry name" value="ThiF"/>
    <property type="match status" value="1"/>
</dbReference>
<dbReference type="EMBL" id="JANIGO010000001">
    <property type="protein sequence ID" value="MCQ8895175.1"/>
    <property type="molecule type" value="Genomic_DNA"/>
</dbReference>
<dbReference type="Proteomes" id="UP001204142">
    <property type="component" value="Unassembled WGS sequence"/>
</dbReference>
<sequence length="265" mass="28238">MEVDADRRFGGLSRLYGDGFHTALQARAHVLVVGVGGVGSWAVEALARSGVGHLTLVDMDHVAESNINRQIQATDATLGQEKIRALAERIAAYAPHCQVTLVDDFVTPENAAAVLGRFFGKLGEDQHGVVLDCCDQARAKVAMALWMRQHAKTLFMAGSAGGKTQPWLLQPADLRDTVNDPLLSKVRYQLRRSGVFSRDAKLKMKLQAVYSPQPVMQGDACDTQAGLNCAGYGSAVTVTAGMGLQLAGLAINHWASLLLAGSLSA</sequence>
<dbReference type="PANTHER" id="PTHR43267:SF1">
    <property type="entry name" value="TRNA THREONYLCARBAMOYLADENOSINE DEHYDRATASE"/>
    <property type="match status" value="1"/>
</dbReference>
<name>A0ABT1WCF0_9BURK</name>
<dbReference type="InterPro" id="IPR035985">
    <property type="entry name" value="Ubiquitin-activating_enz"/>
</dbReference>
<dbReference type="RefSeq" id="WP_256763516.1">
    <property type="nucleotide sequence ID" value="NZ_JANIGO010000001.1"/>
</dbReference>
<feature type="domain" description="THIF-type NAD/FAD binding fold" evidence="1">
    <location>
        <begin position="27"/>
        <end position="171"/>
    </location>
</feature>
<evidence type="ECO:0000259" key="1">
    <source>
        <dbReference type="Pfam" id="PF00899"/>
    </source>
</evidence>
<dbReference type="Gene3D" id="3.40.50.720">
    <property type="entry name" value="NAD(P)-binding Rossmann-like Domain"/>
    <property type="match status" value="1"/>
</dbReference>
<organism evidence="2 3">
    <name type="scientific">Limnobacter humi</name>
    <dbReference type="NCBI Taxonomy" id="1778671"/>
    <lineage>
        <taxon>Bacteria</taxon>
        <taxon>Pseudomonadati</taxon>
        <taxon>Pseudomonadota</taxon>
        <taxon>Betaproteobacteria</taxon>
        <taxon>Burkholderiales</taxon>
        <taxon>Burkholderiaceae</taxon>
        <taxon>Limnobacter</taxon>
    </lineage>
</organism>
<dbReference type="InterPro" id="IPR045886">
    <property type="entry name" value="ThiF/MoeB/HesA"/>
</dbReference>
<gene>
    <name evidence="2" type="ORF">NQT62_01830</name>
</gene>
<reference evidence="2 3" key="1">
    <citation type="submission" date="2022-07" db="EMBL/GenBank/DDBJ databases">
        <authorList>
            <person name="Xamxidin M."/>
            <person name="Wu M."/>
        </authorList>
    </citation>
    <scope>NUCLEOTIDE SEQUENCE [LARGE SCALE GENOMIC DNA]</scope>
    <source>
        <strain evidence="2 3">NBRC 111650</strain>
    </source>
</reference>
<dbReference type="PANTHER" id="PTHR43267">
    <property type="entry name" value="TRNA THREONYLCARBAMOYLADENOSINE DEHYDRATASE"/>
    <property type="match status" value="1"/>
</dbReference>
<dbReference type="InterPro" id="IPR000594">
    <property type="entry name" value="ThiF_NAD_FAD-bd"/>
</dbReference>
<evidence type="ECO:0000313" key="3">
    <source>
        <dbReference type="Proteomes" id="UP001204142"/>
    </source>
</evidence>
<proteinExistence type="predicted"/>
<evidence type="ECO:0000313" key="2">
    <source>
        <dbReference type="EMBL" id="MCQ8895175.1"/>
    </source>
</evidence>
<dbReference type="SUPFAM" id="SSF69572">
    <property type="entry name" value="Activating enzymes of the ubiquitin-like proteins"/>
    <property type="match status" value="1"/>
</dbReference>
<keyword evidence="3" id="KW-1185">Reference proteome</keyword>